<dbReference type="PANTHER" id="PTHR43406">
    <property type="entry name" value="TRYPTOPHAN SYNTHASE, ALPHA CHAIN"/>
    <property type="match status" value="1"/>
</dbReference>
<dbReference type="UniPathway" id="UPA00035">
    <property type="reaction ID" value="UER00044"/>
</dbReference>
<keyword evidence="5" id="KW-0822">Tryptophan biosynthesis</keyword>
<dbReference type="EC" id="4.2.1.20" evidence="3"/>
<evidence type="ECO:0000256" key="5">
    <source>
        <dbReference type="ARBA" id="ARBA00022822"/>
    </source>
</evidence>
<dbReference type="SUPFAM" id="SSF51366">
    <property type="entry name" value="Ribulose-phoshate binding barrel"/>
    <property type="match status" value="1"/>
</dbReference>
<dbReference type="InterPro" id="IPR002028">
    <property type="entry name" value="Trp_synthase_suA"/>
</dbReference>
<proteinExistence type="predicted"/>
<dbReference type="InterPro" id="IPR011060">
    <property type="entry name" value="RibuloseP-bd_barrel"/>
</dbReference>
<name>A0A2K9J2A0_9BACI</name>
<comment type="subunit">
    <text evidence="2">Tetramer of two alpha and two beta chains.</text>
</comment>
<reference evidence="10" key="1">
    <citation type="submission" date="2016-11" db="EMBL/GenBank/DDBJ databases">
        <title>Complete genome sequence of Virgibacillus pantothenticus 21D, a halophilic bacterium isolated from the deep hypersaline anoxic basin Discovery in the Mediterranean Sea.</title>
        <authorList>
            <person name="Zeaiter Z."/>
            <person name="Booth J.M."/>
            <person name="Prosdocimi E.M."/>
            <person name="Mapelli F."/>
            <person name="Fusi M."/>
            <person name="Daffonchio D."/>
            <person name="Borin S."/>
            <person name="Crotti E."/>
        </authorList>
    </citation>
    <scope>NUCLEOTIDE SEQUENCE [LARGE SCALE GENOMIC DNA]</scope>
    <source>
        <strain evidence="10">21D</strain>
    </source>
</reference>
<sequence>MKQLALYLPCCFPNETKFFDVLNLMEKYKVDILELGVPVTNPHMDGAVIRESHQQVLNQGFNKADFKQILARIKEQYSFKVVVMTYAEGLMEYDLLTSCKNKMDGLLCVDRTVTIEDFHSPIQIYNEEMTDEVLKEQLEHNRLFAYCMSGIGKTGSFNHVPNNYMDTMKRIKTFSSIPVYIGFGIKDQRDVASVFANGADGAIIGSYFVNLVATSTMEHIENYLSELKYIR</sequence>
<evidence type="ECO:0000256" key="8">
    <source>
        <dbReference type="ARBA" id="ARBA00049047"/>
    </source>
</evidence>
<organism evidence="9 10">
    <name type="scientific">Virgibacillus dokdonensis</name>
    <dbReference type="NCBI Taxonomy" id="302167"/>
    <lineage>
        <taxon>Bacteria</taxon>
        <taxon>Bacillati</taxon>
        <taxon>Bacillota</taxon>
        <taxon>Bacilli</taxon>
        <taxon>Bacillales</taxon>
        <taxon>Bacillaceae</taxon>
        <taxon>Virgibacillus</taxon>
    </lineage>
</organism>
<evidence type="ECO:0000313" key="10">
    <source>
        <dbReference type="Proteomes" id="UP000234237"/>
    </source>
</evidence>
<keyword evidence="6" id="KW-0057">Aromatic amino acid biosynthesis</keyword>
<dbReference type="KEGG" id="vpn:A21D_02819"/>
<dbReference type="GO" id="GO:0004834">
    <property type="term" value="F:tryptophan synthase activity"/>
    <property type="evidence" value="ECO:0007669"/>
    <property type="project" value="UniProtKB-EC"/>
</dbReference>
<dbReference type="Pfam" id="PF00290">
    <property type="entry name" value="Trp_syntA"/>
    <property type="match status" value="1"/>
</dbReference>
<dbReference type="EMBL" id="CP018622">
    <property type="protein sequence ID" value="AUJ25864.1"/>
    <property type="molecule type" value="Genomic_DNA"/>
</dbReference>
<comment type="catalytic activity">
    <reaction evidence="8">
        <text>(1S,2R)-1-C-(indol-3-yl)glycerol 3-phosphate + L-serine = D-glyceraldehyde 3-phosphate + L-tryptophan + H2O</text>
        <dbReference type="Rhea" id="RHEA:10532"/>
        <dbReference type="ChEBI" id="CHEBI:15377"/>
        <dbReference type="ChEBI" id="CHEBI:33384"/>
        <dbReference type="ChEBI" id="CHEBI:57912"/>
        <dbReference type="ChEBI" id="CHEBI:58866"/>
        <dbReference type="ChEBI" id="CHEBI:59776"/>
        <dbReference type="EC" id="4.2.1.20"/>
    </reaction>
</comment>
<dbReference type="Proteomes" id="UP000234237">
    <property type="component" value="Chromosome"/>
</dbReference>
<protein>
    <recommendedName>
        <fullName evidence="3">tryptophan synthase</fullName>
        <ecNumber evidence="3">4.2.1.20</ecNumber>
    </recommendedName>
</protein>
<dbReference type="GO" id="GO:0005829">
    <property type="term" value="C:cytosol"/>
    <property type="evidence" value="ECO:0007669"/>
    <property type="project" value="TreeGrafter"/>
</dbReference>
<evidence type="ECO:0000256" key="4">
    <source>
        <dbReference type="ARBA" id="ARBA00022605"/>
    </source>
</evidence>
<dbReference type="InterPro" id="IPR013785">
    <property type="entry name" value="Aldolase_TIM"/>
</dbReference>
<comment type="pathway">
    <text evidence="1">Amino-acid biosynthesis; L-tryptophan biosynthesis; L-tryptophan from chorismate: step 5/5.</text>
</comment>
<dbReference type="AlphaFoldDB" id="A0A2K9J2A0"/>
<evidence type="ECO:0000256" key="6">
    <source>
        <dbReference type="ARBA" id="ARBA00023141"/>
    </source>
</evidence>
<evidence type="ECO:0000256" key="3">
    <source>
        <dbReference type="ARBA" id="ARBA00012043"/>
    </source>
</evidence>
<keyword evidence="4" id="KW-0028">Amino-acid biosynthesis</keyword>
<gene>
    <name evidence="9" type="primary">trpA_2</name>
    <name evidence="9" type="ORF">A21D_02819</name>
</gene>
<evidence type="ECO:0000256" key="7">
    <source>
        <dbReference type="ARBA" id="ARBA00023239"/>
    </source>
</evidence>
<dbReference type="RefSeq" id="WP_077703163.1">
    <property type="nucleotide sequence ID" value="NZ_CP018622.1"/>
</dbReference>
<keyword evidence="7 9" id="KW-0456">Lyase</keyword>
<evidence type="ECO:0000313" key="9">
    <source>
        <dbReference type="EMBL" id="AUJ25864.1"/>
    </source>
</evidence>
<evidence type="ECO:0000256" key="2">
    <source>
        <dbReference type="ARBA" id="ARBA00011270"/>
    </source>
</evidence>
<dbReference type="STRING" id="302167.GCA_900166595_01648"/>
<accession>A0A2K9J2A0</accession>
<dbReference type="PANTHER" id="PTHR43406:SF1">
    <property type="entry name" value="TRYPTOPHAN SYNTHASE ALPHA CHAIN, CHLOROPLASTIC"/>
    <property type="match status" value="1"/>
</dbReference>
<evidence type="ECO:0000256" key="1">
    <source>
        <dbReference type="ARBA" id="ARBA00004733"/>
    </source>
</evidence>
<dbReference type="CDD" id="cd04724">
    <property type="entry name" value="Tryptophan_synthase_alpha"/>
    <property type="match status" value="1"/>
</dbReference>
<dbReference type="Gene3D" id="3.20.20.70">
    <property type="entry name" value="Aldolase class I"/>
    <property type="match status" value="1"/>
</dbReference>